<dbReference type="SUPFAM" id="SSF56112">
    <property type="entry name" value="Protein kinase-like (PK-like)"/>
    <property type="match status" value="1"/>
</dbReference>
<evidence type="ECO:0000256" key="1">
    <source>
        <dbReference type="ARBA" id="ARBA00012513"/>
    </source>
</evidence>
<keyword evidence="3" id="KW-0808">Transferase</keyword>
<reference evidence="10" key="1">
    <citation type="journal article" date="2018" name="DNA Res.">
        <title>Multiple hybrid de novo genome assembly of finger millet, an orphan allotetraploid crop.</title>
        <authorList>
            <person name="Hatakeyama M."/>
            <person name="Aluri S."/>
            <person name="Balachadran M.T."/>
            <person name="Sivarajan S.R."/>
            <person name="Patrignani A."/>
            <person name="Gruter S."/>
            <person name="Poveda L."/>
            <person name="Shimizu-Inatsugi R."/>
            <person name="Baeten J."/>
            <person name="Francoijs K.J."/>
            <person name="Nataraja K.N."/>
            <person name="Reddy Y.A.N."/>
            <person name="Phadnis S."/>
            <person name="Ravikumar R.L."/>
            <person name="Schlapbach R."/>
            <person name="Sreeman S.M."/>
            <person name="Shimizu K.K."/>
        </authorList>
    </citation>
    <scope>NUCLEOTIDE SEQUENCE</scope>
</reference>
<dbReference type="Proteomes" id="UP001054889">
    <property type="component" value="Unassembled WGS sequence"/>
</dbReference>
<comment type="caution">
    <text evidence="10">The sequence shown here is derived from an EMBL/GenBank/DDBJ whole genome shotgun (WGS) entry which is preliminary data.</text>
</comment>
<dbReference type="Pfam" id="PF00069">
    <property type="entry name" value="Pkinase"/>
    <property type="match status" value="1"/>
</dbReference>
<evidence type="ECO:0000256" key="7">
    <source>
        <dbReference type="ARBA" id="ARBA00047899"/>
    </source>
</evidence>
<proteinExistence type="predicted"/>
<dbReference type="EMBL" id="BQKI01000088">
    <property type="protein sequence ID" value="GJN35449.1"/>
    <property type="molecule type" value="Genomic_DNA"/>
</dbReference>
<accession>A0AAV5FKY0</accession>
<evidence type="ECO:0000256" key="2">
    <source>
        <dbReference type="ARBA" id="ARBA00022527"/>
    </source>
</evidence>
<dbReference type="InterPro" id="IPR000719">
    <property type="entry name" value="Prot_kinase_dom"/>
</dbReference>
<feature type="domain" description="Protein kinase" evidence="9">
    <location>
        <begin position="1"/>
        <end position="117"/>
    </location>
</feature>
<dbReference type="EC" id="2.7.11.1" evidence="1"/>
<reference evidence="10" key="2">
    <citation type="submission" date="2021-12" db="EMBL/GenBank/DDBJ databases">
        <title>Resequencing data analysis of finger millet.</title>
        <authorList>
            <person name="Hatakeyama M."/>
            <person name="Aluri S."/>
            <person name="Balachadran M.T."/>
            <person name="Sivarajan S.R."/>
            <person name="Poveda L."/>
            <person name="Shimizu-Inatsugi R."/>
            <person name="Schlapbach R."/>
            <person name="Sreeman S.M."/>
            <person name="Shimizu K.K."/>
        </authorList>
    </citation>
    <scope>NUCLEOTIDE SEQUENCE</scope>
</reference>
<evidence type="ECO:0000313" key="11">
    <source>
        <dbReference type="Proteomes" id="UP001054889"/>
    </source>
</evidence>
<organism evidence="10 11">
    <name type="scientific">Eleusine coracana subsp. coracana</name>
    <dbReference type="NCBI Taxonomy" id="191504"/>
    <lineage>
        <taxon>Eukaryota</taxon>
        <taxon>Viridiplantae</taxon>
        <taxon>Streptophyta</taxon>
        <taxon>Embryophyta</taxon>
        <taxon>Tracheophyta</taxon>
        <taxon>Spermatophyta</taxon>
        <taxon>Magnoliopsida</taxon>
        <taxon>Liliopsida</taxon>
        <taxon>Poales</taxon>
        <taxon>Poaceae</taxon>
        <taxon>PACMAD clade</taxon>
        <taxon>Chloridoideae</taxon>
        <taxon>Cynodonteae</taxon>
        <taxon>Eleusininae</taxon>
        <taxon>Eleusine</taxon>
    </lineage>
</organism>
<name>A0AAV5FKY0_ELECO</name>
<evidence type="ECO:0000256" key="6">
    <source>
        <dbReference type="ARBA" id="ARBA00022840"/>
    </source>
</evidence>
<protein>
    <recommendedName>
        <fullName evidence="1">non-specific serine/threonine protein kinase</fullName>
        <ecNumber evidence="1">2.7.11.1</ecNumber>
    </recommendedName>
</protein>
<sequence>MTRFQIIKGICEGLHYLHQQKIVDLDLKPANILLDRYKVPKIADFGLSKCFDEKQTRAMTSKVIGSQGYMAPEYYGGIITFKSDIYSLGIVITEILTGQKGYPEIENVRTFTSEINA</sequence>
<dbReference type="GO" id="GO:0005524">
    <property type="term" value="F:ATP binding"/>
    <property type="evidence" value="ECO:0007669"/>
    <property type="project" value="UniProtKB-KW"/>
</dbReference>
<evidence type="ECO:0000313" key="10">
    <source>
        <dbReference type="EMBL" id="GJN35449.1"/>
    </source>
</evidence>
<comment type="catalytic activity">
    <reaction evidence="8">
        <text>L-seryl-[protein] + ATP = O-phospho-L-seryl-[protein] + ADP + H(+)</text>
        <dbReference type="Rhea" id="RHEA:17989"/>
        <dbReference type="Rhea" id="RHEA-COMP:9863"/>
        <dbReference type="Rhea" id="RHEA-COMP:11604"/>
        <dbReference type="ChEBI" id="CHEBI:15378"/>
        <dbReference type="ChEBI" id="CHEBI:29999"/>
        <dbReference type="ChEBI" id="CHEBI:30616"/>
        <dbReference type="ChEBI" id="CHEBI:83421"/>
        <dbReference type="ChEBI" id="CHEBI:456216"/>
        <dbReference type="EC" id="2.7.11.1"/>
    </reaction>
</comment>
<dbReference type="Gene3D" id="1.10.510.10">
    <property type="entry name" value="Transferase(Phosphotransferase) domain 1"/>
    <property type="match status" value="1"/>
</dbReference>
<keyword evidence="2" id="KW-0723">Serine/threonine-protein kinase</keyword>
<dbReference type="PANTHER" id="PTHR45707:SF70">
    <property type="entry name" value="PROTEIN KINASE DOMAIN-CONTAINING PROTEIN"/>
    <property type="match status" value="1"/>
</dbReference>
<evidence type="ECO:0000259" key="9">
    <source>
        <dbReference type="PROSITE" id="PS50011"/>
    </source>
</evidence>
<dbReference type="FunFam" id="1.10.510.10:FF:001023">
    <property type="entry name" value="Os07g0541700 protein"/>
    <property type="match status" value="1"/>
</dbReference>
<dbReference type="AlphaFoldDB" id="A0AAV5FKY0"/>
<comment type="catalytic activity">
    <reaction evidence="7">
        <text>L-threonyl-[protein] + ATP = O-phospho-L-threonyl-[protein] + ADP + H(+)</text>
        <dbReference type="Rhea" id="RHEA:46608"/>
        <dbReference type="Rhea" id="RHEA-COMP:11060"/>
        <dbReference type="Rhea" id="RHEA-COMP:11605"/>
        <dbReference type="ChEBI" id="CHEBI:15378"/>
        <dbReference type="ChEBI" id="CHEBI:30013"/>
        <dbReference type="ChEBI" id="CHEBI:30616"/>
        <dbReference type="ChEBI" id="CHEBI:61977"/>
        <dbReference type="ChEBI" id="CHEBI:456216"/>
        <dbReference type="EC" id="2.7.11.1"/>
    </reaction>
</comment>
<evidence type="ECO:0000256" key="5">
    <source>
        <dbReference type="ARBA" id="ARBA00022777"/>
    </source>
</evidence>
<evidence type="ECO:0000256" key="4">
    <source>
        <dbReference type="ARBA" id="ARBA00022741"/>
    </source>
</evidence>
<dbReference type="PANTHER" id="PTHR45707">
    <property type="entry name" value="C2 CALCIUM/LIPID-BINDING PLANT PHOSPHORIBOSYLTRANSFERASE FAMILY PROTEIN"/>
    <property type="match status" value="1"/>
</dbReference>
<keyword evidence="11" id="KW-1185">Reference proteome</keyword>
<evidence type="ECO:0000256" key="8">
    <source>
        <dbReference type="ARBA" id="ARBA00048679"/>
    </source>
</evidence>
<dbReference type="GO" id="GO:0004674">
    <property type="term" value="F:protein serine/threonine kinase activity"/>
    <property type="evidence" value="ECO:0007669"/>
    <property type="project" value="UniProtKB-KW"/>
</dbReference>
<keyword evidence="4" id="KW-0547">Nucleotide-binding</keyword>
<dbReference type="InterPro" id="IPR011009">
    <property type="entry name" value="Kinase-like_dom_sf"/>
</dbReference>
<evidence type="ECO:0000256" key="3">
    <source>
        <dbReference type="ARBA" id="ARBA00022679"/>
    </source>
</evidence>
<keyword evidence="5" id="KW-0418">Kinase</keyword>
<keyword evidence="6" id="KW-0067">ATP-binding</keyword>
<dbReference type="PROSITE" id="PS50011">
    <property type="entry name" value="PROTEIN_KINASE_DOM"/>
    <property type="match status" value="1"/>
</dbReference>
<gene>
    <name evidence="10" type="primary">gb24228</name>
    <name evidence="10" type="ORF">PR202_gb24228</name>
</gene>